<keyword evidence="2" id="KW-1185">Reference proteome</keyword>
<proteinExistence type="predicted"/>
<sequence length="136" mass="15063">MIRTNLSIAAAILREEIKQMIPETDTGSLLTIPENQQPHVIEDKDGNKNYSGDLLATKCLQLLRAIGVGGKDWGYRVAHFPKNTKVSNDRKEAYLVPLSKYFILIPGGLLSEGAYTYITHDTIISKGGTFVLFVPE</sequence>
<dbReference type="AlphaFoldDB" id="A0A1L9VJQ1"/>
<organism evidence="1 2">
    <name type="scientific">Aspergillus glaucus CBS 516.65</name>
    <dbReference type="NCBI Taxonomy" id="1160497"/>
    <lineage>
        <taxon>Eukaryota</taxon>
        <taxon>Fungi</taxon>
        <taxon>Dikarya</taxon>
        <taxon>Ascomycota</taxon>
        <taxon>Pezizomycotina</taxon>
        <taxon>Eurotiomycetes</taxon>
        <taxon>Eurotiomycetidae</taxon>
        <taxon>Eurotiales</taxon>
        <taxon>Aspergillaceae</taxon>
        <taxon>Aspergillus</taxon>
        <taxon>Aspergillus subgen. Aspergillus</taxon>
    </lineage>
</organism>
<dbReference type="RefSeq" id="XP_022400849.1">
    <property type="nucleotide sequence ID" value="XM_022548286.1"/>
</dbReference>
<accession>A0A1L9VJQ1</accession>
<dbReference type="Proteomes" id="UP000184300">
    <property type="component" value="Unassembled WGS sequence"/>
</dbReference>
<dbReference type="EMBL" id="KV878897">
    <property type="protein sequence ID" value="OJJ84151.1"/>
    <property type="molecule type" value="Genomic_DNA"/>
</dbReference>
<gene>
    <name evidence="1" type="ORF">ASPGLDRAFT_57878</name>
</gene>
<name>A0A1L9VJQ1_ASPGL</name>
<dbReference type="GeneID" id="34464547"/>
<dbReference type="OrthoDB" id="4390692at2759"/>
<reference evidence="2" key="1">
    <citation type="journal article" date="2017" name="Genome Biol.">
        <title>Comparative genomics reveals high biological diversity and specific adaptations in the industrially and medically important fungal genus Aspergillus.</title>
        <authorList>
            <person name="de Vries R.P."/>
            <person name="Riley R."/>
            <person name="Wiebenga A."/>
            <person name="Aguilar-Osorio G."/>
            <person name="Amillis S."/>
            <person name="Uchima C.A."/>
            <person name="Anderluh G."/>
            <person name="Asadollahi M."/>
            <person name="Askin M."/>
            <person name="Barry K."/>
            <person name="Battaglia E."/>
            <person name="Bayram O."/>
            <person name="Benocci T."/>
            <person name="Braus-Stromeyer S.A."/>
            <person name="Caldana C."/>
            <person name="Canovas D."/>
            <person name="Cerqueira G.C."/>
            <person name="Chen F."/>
            <person name="Chen W."/>
            <person name="Choi C."/>
            <person name="Clum A."/>
            <person name="Dos Santos R.A."/>
            <person name="Damasio A.R."/>
            <person name="Diallinas G."/>
            <person name="Emri T."/>
            <person name="Fekete E."/>
            <person name="Flipphi M."/>
            <person name="Freyberg S."/>
            <person name="Gallo A."/>
            <person name="Gournas C."/>
            <person name="Habgood R."/>
            <person name="Hainaut M."/>
            <person name="Harispe M.L."/>
            <person name="Henrissat B."/>
            <person name="Hilden K.S."/>
            <person name="Hope R."/>
            <person name="Hossain A."/>
            <person name="Karabika E."/>
            <person name="Karaffa L."/>
            <person name="Karanyi Z."/>
            <person name="Krasevec N."/>
            <person name="Kuo A."/>
            <person name="Kusch H."/>
            <person name="LaButti K."/>
            <person name="Lagendijk E.L."/>
            <person name="Lapidus A."/>
            <person name="Levasseur A."/>
            <person name="Lindquist E."/>
            <person name="Lipzen A."/>
            <person name="Logrieco A.F."/>
            <person name="MacCabe A."/>
            <person name="Maekelae M.R."/>
            <person name="Malavazi I."/>
            <person name="Melin P."/>
            <person name="Meyer V."/>
            <person name="Mielnichuk N."/>
            <person name="Miskei M."/>
            <person name="Molnar A.P."/>
            <person name="Mule G."/>
            <person name="Ngan C.Y."/>
            <person name="Orejas M."/>
            <person name="Orosz E."/>
            <person name="Ouedraogo J.P."/>
            <person name="Overkamp K.M."/>
            <person name="Park H.-S."/>
            <person name="Perrone G."/>
            <person name="Piumi F."/>
            <person name="Punt P.J."/>
            <person name="Ram A.F."/>
            <person name="Ramon A."/>
            <person name="Rauscher S."/>
            <person name="Record E."/>
            <person name="Riano-Pachon D.M."/>
            <person name="Robert V."/>
            <person name="Roehrig J."/>
            <person name="Ruller R."/>
            <person name="Salamov A."/>
            <person name="Salih N.S."/>
            <person name="Samson R.A."/>
            <person name="Sandor E."/>
            <person name="Sanguinetti M."/>
            <person name="Schuetze T."/>
            <person name="Sepcic K."/>
            <person name="Shelest E."/>
            <person name="Sherlock G."/>
            <person name="Sophianopoulou V."/>
            <person name="Squina F.M."/>
            <person name="Sun H."/>
            <person name="Susca A."/>
            <person name="Todd R.B."/>
            <person name="Tsang A."/>
            <person name="Unkles S.E."/>
            <person name="van de Wiele N."/>
            <person name="van Rossen-Uffink D."/>
            <person name="Oliveira J.V."/>
            <person name="Vesth T.C."/>
            <person name="Visser J."/>
            <person name="Yu J.-H."/>
            <person name="Zhou M."/>
            <person name="Andersen M.R."/>
            <person name="Archer D.B."/>
            <person name="Baker S.E."/>
            <person name="Benoit I."/>
            <person name="Brakhage A.A."/>
            <person name="Braus G.H."/>
            <person name="Fischer R."/>
            <person name="Frisvad J.C."/>
            <person name="Goldman G.H."/>
            <person name="Houbraken J."/>
            <person name="Oakley B."/>
            <person name="Pocsi I."/>
            <person name="Scazzocchio C."/>
            <person name="Seiboth B."/>
            <person name="vanKuyk P.A."/>
            <person name="Wortman J."/>
            <person name="Dyer P.S."/>
            <person name="Grigoriev I.V."/>
        </authorList>
    </citation>
    <scope>NUCLEOTIDE SEQUENCE [LARGE SCALE GENOMIC DNA]</scope>
    <source>
        <strain evidence="2">CBS 516.65</strain>
    </source>
</reference>
<evidence type="ECO:0000313" key="2">
    <source>
        <dbReference type="Proteomes" id="UP000184300"/>
    </source>
</evidence>
<evidence type="ECO:0000313" key="1">
    <source>
        <dbReference type="EMBL" id="OJJ84151.1"/>
    </source>
</evidence>
<protein>
    <submittedName>
        <fullName evidence="1">Uncharacterized protein</fullName>
    </submittedName>
</protein>
<dbReference type="VEuPathDB" id="FungiDB:ASPGLDRAFT_57878"/>